<proteinExistence type="predicted"/>
<reference evidence="4" key="1">
    <citation type="submission" date="2022-11" db="UniProtKB">
        <authorList>
            <consortium name="WormBaseParasite"/>
        </authorList>
    </citation>
    <scope>IDENTIFICATION</scope>
</reference>
<dbReference type="Pfam" id="PF02140">
    <property type="entry name" value="SUEL_Lectin"/>
    <property type="match status" value="2"/>
</dbReference>
<organism evidence="3 4">
    <name type="scientific">Plectus sambesii</name>
    <dbReference type="NCBI Taxonomy" id="2011161"/>
    <lineage>
        <taxon>Eukaryota</taxon>
        <taxon>Metazoa</taxon>
        <taxon>Ecdysozoa</taxon>
        <taxon>Nematoda</taxon>
        <taxon>Chromadorea</taxon>
        <taxon>Plectida</taxon>
        <taxon>Plectina</taxon>
        <taxon>Plectoidea</taxon>
        <taxon>Plectidae</taxon>
        <taxon>Plectus</taxon>
    </lineage>
</organism>
<evidence type="ECO:0000313" key="4">
    <source>
        <dbReference type="WBParaSite" id="PSAMB.scaffold1945size26508.g15655.t1"/>
    </source>
</evidence>
<dbReference type="PANTHER" id="PTHR46780">
    <property type="entry name" value="PROTEIN EVA-1"/>
    <property type="match status" value="1"/>
</dbReference>
<keyword evidence="1" id="KW-0812">Transmembrane</keyword>
<dbReference type="InterPro" id="IPR043159">
    <property type="entry name" value="Lectin_gal-bd_sf"/>
</dbReference>
<sequence>MALFGSATWPSSASCFFTQRDHRLTAADNNCFMHRCQRIDMGMIDSHVHTNRIPIGLLLHDSRSSSRTRTRSSLSAILSESLRSNRVQACEGKRVVLQCPKNTHLIVENTFYGRLVPSSELCPSTDDGQQNRKRRKNQDLTWADRYEDTSCDVSNAHAKVVEQCKNRRKCRVLAKSSFFGRDPCPTTSKYLQISYKCKPISFDDQSFCEGTSMQLSCRQNKRLAIYSAQYGRTVNGQPMHCTLSNPVSYDCTIDVLAKLLPECHAQTECTLTVSDEHFGNPCAIGVNKYLNLIFMCVSDKIFSEAAIEGRLESMKELESSQESEATSWHEEGSGLDQLPTAIIFPIQEEPVIEPTDKSTSVSNDAAYMPIPPELAITRLVTTTTPVARIVPTICIPAHVPNAIGFMHNWLATFSYMKANKEKLILYFCLSASTGLILLLVGCIVQQCYQRSQLSREAESEPARSDAVMINRYGGSKLDLDSSTHTPLFADSDSRMGFEVNELARNGASFMRFNHLTPPRVPAVQHYYS</sequence>
<dbReference type="GO" id="GO:0030246">
    <property type="term" value="F:carbohydrate binding"/>
    <property type="evidence" value="ECO:0007669"/>
    <property type="project" value="InterPro"/>
</dbReference>
<dbReference type="CDD" id="cd22828">
    <property type="entry name" value="Gal_Rha_Lectin_EVA1_EVA1C_rpt1"/>
    <property type="match status" value="1"/>
</dbReference>
<protein>
    <submittedName>
        <fullName evidence="4">SUEL-type lectin domain-containing protein</fullName>
    </submittedName>
</protein>
<feature type="domain" description="SUEL-type lectin" evidence="2">
    <location>
        <begin position="89"/>
        <end position="198"/>
    </location>
</feature>
<feature type="transmembrane region" description="Helical" evidence="1">
    <location>
        <begin position="423"/>
        <end position="444"/>
    </location>
</feature>
<evidence type="ECO:0000313" key="3">
    <source>
        <dbReference type="Proteomes" id="UP000887566"/>
    </source>
</evidence>
<keyword evidence="3" id="KW-1185">Reference proteome</keyword>
<name>A0A914VIH5_9BILA</name>
<dbReference type="CDD" id="cd22829">
    <property type="entry name" value="Gal_Rha_Lectin_EVA1_EVA1C_rpt2"/>
    <property type="match status" value="1"/>
</dbReference>
<evidence type="ECO:0000256" key="1">
    <source>
        <dbReference type="SAM" id="Phobius"/>
    </source>
</evidence>
<dbReference type="AlphaFoldDB" id="A0A914VIH5"/>
<keyword evidence="1" id="KW-0472">Membrane</keyword>
<dbReference type="WBParaSite" id="PSAMB.scaffold1945size26508.g15655.t1">
    <property type="protein sequence ID" value="PSAMB.scaffold1945size26508.g15655.t1"/>
    <property type="gene ID" value="PSAMB.scaffold1945size26508.g15655"/>
</dbReference>
<dbReference type="Proteomes" id="UP000887566">
    <property type="component" value="Unplaced"/>
</dbReference>
<keyword evidence="1" id="KW-1133">Transmembrane helix</keyword>
<evidence type="ECO:0000259" key="2">
    <source>
        <dbReference type="PROSITE" id="PS50228"/>
    </source>
</evidence>
<dbReference type="Gene3D" id="2.60.120.740">
    <property type="match status" value="2"/>
</dbReference>
<accession>A0A914VIH5</accession>
<feature type="domain" description="SUEL-type lectin" evidence="2">
    <location>
        <begin position="207"/>
        <end position="297"/>
    </location>
</feature>
<dbReference type="PROSITE" id="PS50228">
    <property type="entry name" value="SUEL_LECTIN"/>
    <property type="match status" value="2"/>
</dbReference>
<dbReference type="InterPro" id="IPR000922">
    <property type="entry name" value="Lectin_gal-bd_dom"/>
</dbReference>